<feature type="region of interest" description="Disordered" evidence="1">
    <location>
        <begin position="324"/>
        <end position="355"/>
    </location>
</feature>
<dbReference type="OrthoDB" id="3239865at2"/>
<dbReference type="Proteomes" id="UP000077071">
    <property type="component" value="Chromosome"/>
</dbReference>
<dbReference type="EMBL" id="CP015515">
    <property type="protein sequence ID" value="AND16007.1"/>
    <property type="molecule type" value="Genomic_DNA"/>
</dbReference>
<name>A0A160KRM8_9MICO</name>
<protein>
    <submittedName>
        <fullName evidence="3">Macrolide 2'-phosphotransferase</fullName>
    </submittedName>
</protein>
<keyword evidence="4" id="KW-1185">Reference proteome</keyword>
<dbReference type="Gene3D" id="3.90.1200.10">
    <property type="match status" value="1"/>
</dbReference>
<evidence type="ECO:0000313" key="3">
    <source>
        <dbReference type="EMBL" id="AND16007.1"/>
    </source>
</evidence>
<gene>
    <name evidence="3" type="ORF">A6122_0854</name>
</gene>
<dbReference type="SUPFAM" id="SSF56112">
    <property type="entry name" value="Protein kinase-like (PK-like)"/>
    <property type="match status" value="1"/>
</dbReference>
<organism evidence="3 4">
    <name type="scientific">Rathayibacter tritici</name>
    <dbReference type="NCBI Taxonomy" id="33888"/>
    <lineage>
        <taxon>Bacteria</taxon>
        <taxon>Bacillati</taxon>
        <taxon>Actinomycetota</taxon>
        <taxon>Actinomycetes</taxon>
        <taxon>Micrococcales</taxon>
        <taxon>Microbacteriaceae</taxon>
        <taxon>Rathayibacter</taxon>
    </lineage>
</organism>
<dbReference type="Pfam" id="PF01636">
    <property type="entry name" value="APH"/>
    <property type="match status" value="1"/>
</dbReference>
<dbReference type="KEGG" id="rtn:A6122_0854"/>
<proteinExistence type="predicted"/>
<feature type="domain" description="Aminoglycoside phosphotransferase" evidence="2">
    <location>
        <begin position="35"/>
        <end position="247"/>
    </location>
</feature>
<dbReference type="AlphaFoldDB" id="A0A160KRM8"/>
<dbReference type="GO" id="GO:0016740">
    <property type="term" value="F:transferase activity"/>
    <property type="evidence" value="ECO:0007669"/>
    <property type="project" value="UniProtKB-KW"/>
</dbReference>
<dbReference type="InterPro" id="IPR002575">
    <property type="entry name" value="Aminoglycoside_PTrfase"/>
</dbReference>
<accession>A0A160KRM8</accession>
<sequence length="355" mass="37246">MARSPLTLAALATSAVEGLDVRSARPFTSSTHGDFDSALLTTRDGARLLVRVPTSALAEQEQLGDLVALRALTAGIRSRLPFDVQESVGQTPFDGTRAVVYEYLAGERVLIDDVAAQSGLADSVGRAIGAIHSLPASFVQEAGLPIATARESVNETVAVIERAADTGQVPAALVARWESASSDEALWHFDPTVVNGSMTADSFLRSGDVVAAVLGWAALRVGDPARDLHWLLSAPGSETALSAYSRMRAGAVDRTIRQRAQLYAELELARWLLHGTETDDSAIVDDAVAMLDTLVDSVLGDLSAPLSTDTGPVLEVSEVEELLNRTPGAHTGSSAHGRGLAPVAEESDSASSRSE</sequence>
<keyword evidence="3" id="KW-0808">Transferase</keyword>
<dbReference type="STRING" id="33888.A6122_0854"/>
<evidence type="ECO:0000259" key="2">
    <source>
        <dbReference type="Pfam" id="PF01636"/>
    </source>
</evidence>
<dbReference type="RefSeq" id="WP_068252044.1">
    <property type="nucleotide sequence ID" value="NZ_CP015515.1"/>
</dbReference>
<reference evidence="3 4" key="1">
    <citation type="submission" date="2016-05" db="EMBL/GenBank/DDBJ databases">
        <title>Complete genome sequence of Rathayibacter tritici NCPPB 1953.</title>
        <authorList>
            <person name="Park J."/>
            <person name="Lee H.-H."/>
            <person name="Lee S.-W."/>
            <person name="Seo Y.-S."/>
        </authorList>
    </citation>
    <scope>NUCLEOTIDE SEQUENCE [LARGE SCALE GENOMIC DNA]</scope>
    <source>
        <strain evidence="3 4">NCPPB 1953</strain>
    </source>
</reference>
<dbReference type="InterPro" id="IPR011009">
    <property type="entry name" value="Kinase-like_dom_sf"/>
</dbReference>
<evidence type="ECO:0000313" key="4">
    <source>
        <dbReference type="Proteomes" id="UP000077071"/>
    </source>
</evidence>
<evidence type="ECO:0000256" key="1">
    <source>
        <dbReference type="SAM" id="MobiDB-lite"/>
    </source>
</evidence>